<protein>
    <submittedName>
        <fullName evidence="2">Uncharacterized protein</fullName>
    </submittedName>
</protein>
<evidence type="ECO:0000313" key="3">
    <source>
        <dbReference type="Proteomes" id="UP001283361"/>
    </source>
</evidence>
<dbReference type="EMBL" id="JAWDGP010006066">
    <property type="protein sequence ID" value="KAK3747932.1"/>
    <property type="molecule type" value="Genomic_DNA"/>
</dbReference>
<keyword evidence="3" id="KW-1185">Reference proteome</keyword>
<proteinExistence type="predicted"/>
<dbReference type="Proteomes" id="UP001283361">
    <property type="component" value="Unassembled WGS sequence"/>
</dbReference>
<gene>
    <name evidence="2" type="ORF">RRG08_041769</name>
</gene>
<organism evidence="2 3">
    <name type="scientific">Elysia crispata</name>
    <name type="common">lettuce slug</name>
    <dbReference type="NCBI Taxonomy" id="231223"/>
    <lineage>
        <taxon>Eukaryota</taxon>
        <taxon>Metazoa</taxon>
        <taxon>Spiralia</taxon>
        <taxon>Lophotrochozoa</taxon>
        <taxon>Mollusca</taxon>
        <taxon>Gastropoda</taxon>
        <taxon>Heterobranchia</taxon>
        <taxon>Euthyneura</taxon>
        <taxon>Panpulmonata</taxon>
        <taxon>Sacoglossa</taxon>
        <taxon>Placobranchoidea</taxon>
        <taxon>Plakobranchidae</taxon>
        <taxon>Elysia</taxon>
    </lineage>
</organism>
<sequence>MNVTFIAYAESDFSIASQNKLKCDIILSIKELVLVKLNRDDHGDDVNSSNDQMEEDREGDTLLNVEYYVGDRRLQWHNDKVYNLNKDYNHDIEKHGQNNRLRILFLGPNTRFKSWTDCCFTLHTRLSITRHVRSSLPKVFEPASHLPNPTLPEQRPNGPFQALLG</sequence>
<reference evidence="2" key="1">
    <citation type="journal article" date="2023" name="G3 (Bethesda)">
        <title>A reference genome for the long-term kleptoplast-retaining sea slug Elysia crispata morphotype clarki.</title>
        <authorList>
            <person name="Eastman K.E."/>
            <person name="Pendleton A.L."/>
            <person name="Shaikh M.A."/>
            <person name="Suttiyut T."/>
            <person name="Ogas R."/>
            <person name="Tomko P."/>
            <person name="Gavelis G."/>
            <person name="Widhalm J.R."/>
            <person name="Wisecaver J.H."/>
        </authorList>
    </citation>
    <scope>NUCLEOTIDE SEQUENCE</scope>
    <source>
        <strain evidence="2">ECLA1</strain>
    </source>
</reference>
<comment type="caution">
    <text evidence="2">The sequence shown here is derived from an EMBL/GenBank/DDBJ whole genome shotgun (WGS) entry which is preliminary data.</text>
</comment>
<accession>A0AAE0YJL0</accession>
<feature type="region of interest" description="Disordered" evidence="1">
    <location>
        <begin position="143"/>
        <end position="165"/>
    </location>
</feature>
<evidence type="ECO:0000313" key="2">
    <source>
        <dbReference type="EMBL" id="KAK3747932.1"/>
    </source>
</evidence>
<name>A0AAE0YJL0_9GAST</name>
<evidence type="ECO:0000256" key="1">
    <source>
        <dbReference type="SAM" id="MobiDB-lite"/>
    </source>
</evidence>
<dbReference type="AlphaFoldDB" id="A0AAE0YJL0"/>